<feature type="domain" description="USP" evidence="2">
    <location>
        <begin position="75"/>
        <end position="303"/>
    </location>
</feature>
<dbReference type="InterPro" id="IPR001394">
    <property type="entry name" value="Peptidase_C19_UCH"/>
</dbReference>
<evidence type="ECO:0000256" key="1">
    <source>
        <dbReference type="SAM" id="MobiDB-lite"/>
    </source>
</evidence>
<reference evidence="3 4" key="1">
    <citation type="journal article" date="2018" name="New Phytol.">
        <title>Phylogenomics of Endogonaceae and evolution of mycorrhizas within Mucoromycota.</title>
        <authorList>
            <person name="Chang Y."/>
            <person name="Desiro A."/>
            <person name="Na H."/>
            <person name="Sandor L."/>
            <person name="Lipzen A."/>
            <person name="Clum A."/>
            <person name="Barry K."/>
            <person name="Grigoriev I.V."/>
            <person name="Martin F.M."/>
            <person name="Stajich J.E."/>
            <person name="Smith M.E."/>
            <person name="Bonito G."/>
            <person name="Spatafora J.W."/>
        </authorList>
    </citation>
    <scope>NUCLEOTIDE SEQUENCE [LARGE SCALE GENOMIC DNA]</scope>
    <source>
        <strain evidence="3 4">GMNB39</strain>
    </source>
</reference>
<dbReference type="GO" id="GO:0016579">
    <property type="term" value="P:protein deubiquitination"/>
    <property type="evidence" value="ECO:0007669"/>
    <property type="project" value="InterPro"/>
</dbReference>
<dbReference type="PROSITE" id="PS50235">
    <property type="entry name" value="USP_3"/>
    <property type="match status" value="1"/>
</dbReference>
<dbReference type="Gene3D" id="3.90.70.10">
    <property type="entry name" value="Cysteine proteinases"/>
    <property type="match status" value="1"/>
</dbReference>
<sequence>MLSSPTNSPPHLPSRRRKPLSSKRRQAAPSSGGEDDLKERPKALKLLRTSSGLSELEHDFPVITTRVHRNPRRSDGLMNLVNTCYLNSALQVLRHTPEFVERLRRISIEKLERVKSHPGAQLLRAFLDTMEYLDRRETGGITTADDAELFGWRESRDSGVRPERLVGILRDGSSIFANRLQHDAHEFVMYILTSFEDAEVEIGKLDASCEADEAEAEGSSWKETEMGKAKTDPAMQGRRHDLTRDLFTGVTSQVVRCTDCRTQTCVTEEWCELGVTMSGNTAGRSLGYAIDRWAAVERYVVVK</sequence>
<gene>
    <name evidence="3" type="ORF">BC936DRAFT_140401</name>
</gene>
<dbReference type="GO" id="GO:0005829">
    <property type="term" value="C:cytosol"/>
    <property type="evidence" value="ECO:0007669"/>
    <property type="project" value="TreeGrafter"/>
</dbReference>
<dbReference type="InterPro" id="IPR050164">
    <property type="entry name" value="Peptidase_C19"/>
</dbReference>
<proteinExistence type="predicted"/>
<evidence type="ECO:0000259" key="2">
    <source>
        <dbReference type="PROSITE" id="PS50235"/>
    </source>
</evidence>
<accession>A0A433AUC9</accession>
<dbReference type="OrthoDB" id="6079689at2759"/>
<evidence type="ECO:0000313" key="4">
    <source>
        <dbReference type="Proteomes" id="UP000268093"/>
    </source>
</evidence>
<dbReference type="GO" id="GO:0004843">
    <property type="term" value="F:cysteine-type deubiquitinase activity"/>
    <property type="evidence" value="ECO:0007669"/>
    <property type="project" value="InterPro"/>
</dbReference>
<dbReference type="PANTHER" id="PTHR24006:SF905">
    <property type="entry name" value="UBIQUITIN CARBOXYL-TERMINAL HYDROLASE 1"/>
    <property type="match status" value="1"/>
</dbReference>
<dbReference type="InterPro" id="IPR028889">
    <property type="entry name" value="USP"/>
</dbReference>
<dbReference type="SUPFAM" id="SSF54001">
    <property type="entry name" value="Cysteine proteinases"/>
    <property type="match status" value="1"/>
</dbReference>
<evidence type="ECO:0000313" key="3">
    <source>
        <dbReference type="EMBL" id="RUP06335.1"/>
    </source>
</evidence>
<dbReference type="PANTHER" id="PTHR24006">
    <property type="entry name" value="UBIQUITIN CARBOXYL-TERMINAL HYDROLASE"/>
    <property type="match status" value="1"/>
</dbReference>
<comment type="caution">
    <text evidence="3">The sequence shown here is derived from an EMBL/GenBank/DDBJ whole genome shotgun (WGS) entry which is preliminary data.</text>
</comment>
<dbReference type="InterPro" id="IPR038765">
    <property type="entry name" value="Papain-like_cys_pep_sf"/>
</dbReference>
<feature type="compositionally biased region" description="Basic and acidic residues" evidence="1">
    <location>
        <begin position="220"/>
        <end position="231"/>
    </location>
</feature>
<keyword evidence="4" id="KW-1185">Reference proteome</keyword>
<feature type="compositionally biased region" description="Basic residues" evidence="1">
    <location>
        <begin position="13"/>
        <end position="26"/>
    </location>
</feature>
<dbReference type="GO" id="GO:0005634">
    <property type="term" value="C:nucleus"/>
    <property type="evidence" value="ECO:0007669"/>
    <property type="project" value="TreeGrafter"/>
</dbReference>
<organism evidence="3 4">
    <name type="scientific">Jimgerdemannia flammicorona</name>
    <dbReference type="NCBI Taxonomy" id="994334"/>
    <lineage>
        <taxon>Eukaryota</taxon>
        <taxon>Fungi</taxon>
        <taxon>Fungi incertae sedis</taxon>
        <taxon>Mucoromycota</taxon>
        <taxon>Mucoromycotina</taxon>
        <taxon>Endogonomycetes</taxon>
        <taxon>Endogonales</taxon>
        <taxon>Endogonaceae</taxon>
        <taxon>Jimgerdemannia</taxon>
    </lineage>
</organism>
<feature type="region of interest" description="Disordered" evidence="1">
    <location>
        <begin position="214"/>
        <end position="235"/>
    </location>
</feature>
<dbReference type="Proteomes" id="UP000268093">
    <property type="component" value="Unassembled WGS sequence"/>
</dbReference>
<dbReference type="AlphaFoldDB" id="A0A433AUC9"/>
<name>A0A433AUC9_9FUNG</name>
<protein>
    <recommendedName>
        <fullName evidence="2">USP domain-containing protein</fullName>
    </recommendedName>
</protein>
<dbReference type="Pfam" id="PF00443">
    <property type="entry name" value="UCH"/>
    <property type="match status" value="1"/>
</dbReference>
<feature type="region of interest" description="Disordered" evidence="1">
    <location>
        <begin position="1"/>
        <end position="41"/>
    </location>
</feature>
<dbReference type="EMBL" id="RBNI01016952">
    <property type="protein sequence ID" value="RUP06335.1"/>
    <property type="molecule type" value="Genomic_DNA"/>
</dbReference>